<dbReference type="RefSeq" id="WP_091520372.1">
    <property type="nucleotide sequence ID" value="NZ_LT629772.1"/>
</dbReference>
<feature type="chain" id="PRO_5009256422" evidence="1">
    <location>
        <begin position="32"/>
        <end position="165"/>
    </location>
</feature>
<keyword evidence="1" id="KW-0732">Signal</keyword>
<proteinExistence type="predicted"/>
<dbReference type="EMBL" id="LT629772">
    <property type="protein sequence ID" value="SDS09095.1"/>
    <property type="molecule type" value="Genomic_DNA"/>
</dbReference>
<dbReference type="Proteomes" id="UP000199103">
    <property type="component" value="Chromosome I"/>
</dbReference>
<gene>
    <name evidence="2" type="ORF">SAMN04489812_0853</name>
</gene>
<protein>
    <submittedName>
        <fullName evidence="2">Uncharacterized protein</fullName>
    </submittedName>
</protein>
<accession>A0A1H1PDK7</accession>
<evidence type="ECO:0000256" key="1">
    <source>
        <dbReference type="SAM" id="SignalP"/>
    </source>
</evidence>
<feature type="signal peptide" evidence="1">
    <location>
        <begin position="1"/>
        <end position="31"/>
    </location>
</feature>
<keyword evidence="3" id="KW-1185">Reference proteome</keyword>
<reference evidence="2 3" key="1">
    <citation type="submission" date="2016-10" db="EMBL/GenBank/DDBJ databases">
        <authorList>
            <person name="de Groot N.N."/>
        </authorList>
    </citation>
    <scope>NUCLEOTIDE SEQUENCE [LARGE SCALE GENOMIC DNA]</scope>
    <source>
        <strain evidence="2 3">DSM 21800</strain>
    </source>
</reference>
<evidence type="ECO:0000313" key="3">
    <source>
        <dbReference type="Proteomes" id="UP000199103"/>
    </source>
</evidence>
<organism evidence="2 3">
    <name type="scientific">Microlunatus soli</name>
    <dbReference type="NCBI Taxonomy" id="630515"/>
    <lineage>
        <taxon>Bacteria</taxon>
        <taxon>Bacillati</taxon>
        <taxon>Actinomycetota</taxon>
        <taxon>Actinomycetes</taxon>
        <taxon>Propionibacteriales</taxon>
        <taxon>Propionibacteriaceae</taxon>
        <taxon>Microlunatus</taxon>
    </lineage>
</organism>
<dbReference type="AlphaFoldDB" id="A0A1H1PDK7"/>
<name>A0A1H1PDK7_9ACTN</name>
<evidence type="ECO:0000313" key="2">
    <source>
        <dbReference type="EMBL" id="SDS09095.1"/>
    </source>
</evidence>
<sequence length="165" mass="17980">MNRISKIATVAALTVAGFGVASTGTVPTASAAPTSGTPQQVRAAQQTHQFGDTVTVDGFKITITHQHAGRLPAGDDFAGHYAEDITIHIAPTQDHQEWKPSDGWSDRIRYGAHQQHEPTLVAGQGFADERPWVAGGRYAVGKQHYAKHLHYTFSFRGHKINWVND</sequence>